<protein>
    <submittedName>
        <fullName evidence="3">FAD-binding oxidoreductase</fullName>
    </submittedName>
</protein>
<name>A0A7G9S2P3_9MICO</name>
<dbReference type="GO" id="GO:0016491">
    <property type="term" value="F:oxidoreductase activity"/>
    <property type="evidence" value="ECO:0007669"/>
    <property type="project" value="UniProtKB-KW"/>
</dbReference>
<dbReference type="RefSeq" id="WP_187554589.1">
    <property type="nucleotide sequence ID" value="NZ_CP060716.1"/>
</dbReference>
<dbReference type="InterPro" id="IPR006076">
    <property type="entry name" value="FAD-dep_OxRdtase"/>
</dbReference>
<organism evidence="3 4">
    <name type="scientific">Leucobacter denitrificans</name>
    <dbReference type="NCBI Taxonomy" id="683042"/>
    <lineage>
        <taxon>Bacteria</taxon>
        <taxon>Bacillati</taxon>
        <taxon>Actinomycetota</taxon>
        <taxon>Actinomycetes</taxon>
        <taxon>Micrococcales</taxon>
        <taxon>Microbacteriaceae</taxon>
        <taxon>Leucobacter</taxon>
    </lineage>
</organism>
<proteinExistence type="predicted"/>
<dbReference type="KEGG" id="ldn:H9L06_07395"/>
<keyword evidence="1" id="KW-0560">Oxidoreductase</keyword>
<dbReference type="EMBL" id="CP060716">
    <property type="protein sequence ID" value="QNN62118.1"/>
    <property type="molecule type" value="Genomic_DNA"/>
</dbReference>
<feature type="domain" description="FAD dependent oxidoreductase" evidence="2">
    <location>
        <begin position="3"/>
        <end position="345"/>
    </location>
</feature>
<dbReference type="Gene3D" id="3.30.9.10">
    <property type="entry name" value="D-Amino Acid Oxidase, subunit A, domain 2"/>
    <property type="match status" value="1"/>
</dbReference>
<gene>
    <name evidence="3" type="ORF">H9L06_07395</name>
</gene>
<dbReference type="AlphaFoldDB" id="A0A7G9S2P3"/>
<dbReference type="PANTHER" id="PTHR13847">
    <property type="entry name" value="SARCOSINE DEHYDROGENASE-RELATED"/>
    <property type="match status" value="1"/>
</dbReference>
<evidence type="ECO:0000259" key="2">
    <source>
        <dbReference type="Pfam" id="PF01266"/>
    </source>
</evidence>
<reference evidence="3 4" key="1">
    <citation type="submission" date="2020-08" db="EMBL/GenBank/DDBJ databases">
        <title>Genome sequence of Leucobacter denitrificans KACC 14055T.</title>
        <authorList>
            <person name="Hyun D.-W."/>
            <person name="Bae J.-W."/>
        </authorList>
    </citation>
    <scope>NUCLEOTIDE SEQUENCE [LARGE SCALE GENOMIC DNA]</scope>
    <source>
        <strain evidence="3 4">KACC 14055</strain>
    </source>
</reference>
<dbReference type="Gene3D" id="3.50.50.60">
    <property type="entry name" value="FAD/NAD(P)-binding domain"/>
    <property type="match status" value="1"/>
</dbReference>
<evidence type="ECO:0000256" key="1">
    <source>
        <dbReference type="ARBA" id="ARBA00023002"/>
    </source>
</evidence>
<keyword evidence="4" id="KW-1185">Reference proteome</keyword>
<dbReference type="GO" id="GO:0005737">
    <property type="term" value="C:cytoplasm"/>
    <property type="evidence" value="ECO:0007669"/>
    <property type="project" value="TreeGrafter"/>
</dbReference>
<dbReference type="Proteomes" id="UP000515934">
    <property type="component" value="Chromosome"/>
</dbReference>
<dbReference type="InterPro" id="IPR036188">
    <property type="entry name" value="FAD/NAD-bd_sf"/>
</dbReference>
<accession>A0A7G9S2P3</accession>
<evidence type="ECO:0000313" key="4">
    <source>
        <dbReference type="Proteomes" id="UP000515934"/>
    </source>
</evidence>
<dbReference type="SUPFAM" id="SSF51905">
    <property type="entry name" value="FAD/NAD(P)-binding domain"/>
    <property type="match status" value="1"/>
</dbReference>
<evidence type="ECO:0000313" key="3">
    <source>
        <dbReference type="EMBL" id="QNN62118.1"/>
    </source>
</evidence>
<sequence length="387" mass="41389">MKAIIVGAGVIGASIAFQLAKRGVQTTVIDAETPGAAASAASLAWINSNNKALRPYHDLSVMSIMEWQLVARELKSDQWLHPVGNLHVADTPESAAGLAERVARLHSYGYAAIPYPVDDLHLLDRSITRRESYEYAAFFPFEGYVSTSLLIHDLIGAAKSLGARFVLGERVRGLVVQGSQVCGARLESGEQFEADIVIAAAGAGLGDLLASHDINVRTSGTPGVSITTSPGASSLSTVLHFPALSIRPEAEGRVVVRSKNTDRQIDQAAWDLPQGAVDELFEIAGEHLNDFEARHVLAERIAIASRPYLFDGLPVVGNWNGLDGLYVTTMHSGVTLAAIVSRLVATEVVSGESHSLLDEFRPARVLEAAQRGVGYFDPYALEGEQKG</sequence>
<dbReference type="Pfam" id="PF01266">
    <property type="entry name" value="DAO"/>
    <property type="match status" value="1"/>
</dbReference>
<dbReference type="PANTHER" id="PTHR13847:SF289">
    <property type="entry name" value="GLYCINE OXIDASE"/>
    <property type="match status" value="1"/>
</dbReference>